<comment type="function">
    <text evidence="1">Cilium-specific protein required for cilia structures.</text>
</comment>
<evidence type="ECO:0000256" key="9">
    <source>
        <dbReference type="ARBA" id="ARBA00023212"/>
    </source>
</evidence>
<proteinExistence type="inferred from homology"/>
<evidence type="ECO:0000256" key="12">
    <source>
        <dbReference type="ARBA" id="ARBA00038378"/>
    </source>
</evidence>
<evidence type="ECO:0000256" key="6">
    <source>
        <dbReference type="ARBA" id="ARBA00022846"/>
    </source>
</evidence>
<evidence type="ECO:0000256" key="7">
    <source>
        <dbReference type="ARBA" id="ARBA00023054"/>
    </source>
</evidence>
<evidence type="ECO:0000256" key="8">
    <source>
        <dbReference type="ARBA" id="ARBA00023069"/>
    </source>
</evidence>
<keyword evidence="4" id="KW-0433">Leucine-rich repeat</keyword>
<accession>A0AAW1UAH8</accession>
<evidence type="ECO:0000256" key="13">
    <source>
        <dbReference type="ARBA" id="ARBA00040950"/>
    </source>
</evidence>
<keyword evidence="5" id="KW-0677">Repeat</keyword>
<dbReference type="PANTHER" id="PTHR45973:SF12">
    <property type="entry name" value="DYNEIN REGULATORY COMPLEX SUBUNIT 3"/>
    <property type="match status" value="1"/>
</dbReference>
<comment type="subcellular location">
    <subcellularLocation>
        <location evidence="2">Cytoplasm</location>
        <location evidence="2">Cytoskeleton</location>
        <location evidence="2">Flagellum axoneme</location>
    </subcellularLocation>
</comment>
<organism evidence="14 15">
    <name type="scientific">Henosepilachna vigintioctopunctata</name>
    <dbReference type="NCBI Taxonomy" id="420089"/>
    <lineage>
        <taxon>Eukaryota</taxon>
        <taxon>Metazoa</taxon>
        <taxon>Ecdysozoa</taxon>
        <taxon>Arthropoda</taxon>
        <taxon>Hexapoda</taxon>
        <taxon>Insecta</taxon>
        <taxon>Pterygota</taxon>
        <taxon>Neoptera</taxon>
        <taxon>Endopterygota</taxon>
        <taxon>Coleoptera</taxon>
        <taxon>Polyphaga</taxon>
        <taxon>Cucujiformia</taxon>
        <taxon>Coccinelloidea</taxon>
        <taxon>Coccinellidae</taxon>
        <taxon>Epilachninae</taxon>
        <taxon>Epilachnini</taxon>
        <taxon>Henosepilachna</taxon>
    </lineage>
</organism>
<dbReference type="Gene3D" id="3.80.10.10">
    <property type="entry name" value="Ribonuclease Inhibitor"/>
    <property type="match status" value="1"/>
</dbReference>
<keyword evidence="10" id="KW-0966">Cell projection</keyword>
<evidence type="ECO:0000256" key="1">
    <source>
        <dbReference type="ARBA" id="ARBA00003843"/>
    </source>
</evidence>
<reference evidence="14 15" key="1">
    <citation type="submission" date="2023-03" db="EMBL/GenBank/DDBJ databases">
        <title>Genome insight into feeding habits of ladybird beetles.</title>
        <authorList>
            <person name="Li H.-S."/>
            <person name="Huang Y.-H."/>
            <person name="Pang H."/>
        </authorList>
    </citation>
    <scope>NUCLEOTIDE SEQUENCE [LARGE SCALE GENOMIC DNA]</scope>
    <source>
        <strain evidence="14">SYSU_2023b</strain>
        <tissue evidence="14">Whole body</tissue>
    </source>
</reference>
<dbReference type="InterPro" id="IPR001611">
    <property type="entry name" value="Leu-rich_rpt"/>
</dbReference>
<dbReference type="InterPro" id="IPR032675">
    <property type="entry name" value="LRR_dom_sf"/>
</dbReference>
<gene>
    <name evidence="14" type="ORF">WA026_020130</name>
</gene>
<keyword evidence="3" id="KW-0963">Cytoplasm</keyword>
<evidence type="ECO:0000313" key="15">
    <source>
        <dbReference type="Proteomes" id="UP001431783"/>
    </source>
</evidence>
<evidence type="ECO:0000256" key="4">
    <source>
        <dbReference type="ARBA" id="ARBA00022614"/>
    </source>
</evidence>
<evidence type="ECO:0000256" key="3">
    <source>
        <dbReference type="ARBA" id="ARBA00022490"/>
    </source>
</evidence>
<dbReference type="PANTHER" id="PTHR45973">
    <property type="entry name" value="PROTEIN PHOSPHATASE 1 REGULATORY SUBUNIT SDS22-RELATED"/>
    <property type="match status" value="1"/>
</dbReference>
<dbReference type="SMART" id="SM00365">
    <property type="entry name" value="LRR_SD22"/>
    <property type="match status" value="4"/>
</dbReference>
<keyword evidence="9" id="KW-0206">Cytoskeleton</keyword>
<dbReference type="InterPro" id="IPR050576">
    <property type="entry name" value="Cilia_flagella_integrity"/>
</dbReference>
<name>A0AAW1UAH8_9CUCU</name>
<comment type="caution">
    <text evidence="14">The sequence shown here is derived from an EMBL/GenBank/DDBJ whole genome shotgun (WGS) entry which is preliminary data.</text>
</comment>
<sequence length="600" mass="70600">MQFATIGETADVEIGKKVFRWENVCRNCVCSKNIPGVINFELIEEILRKELLKHESGRMLLENGIPVEKIEEIWIEFRRILRIDHLWMFKNLKKLKLDNNCIEKIENLECLIHLNELDLSFNHISKIENLESFTQLEILSLFANMISVIENMDNLKKLKIFSIGRNRISSLENVAYLRKLPNLKSLNMAENICSSTENFREEYLIMLESEEEEIVKRRQKETEEEEAKLHMECFVEFLNTRRLFESFFEDDSEGKAFLLIGDKVDELHNTYRDSILKNSKNIFDIGQEYYKIRQNEKKSYTSSIEVVIEQSQAESVAHMENFLKDLSELFDVIKSFGHHLERKNESVTFIEGDIKESNEIFEQMLNSIWKVLMKFEIRLNDQMLETNEIYEHFLTDSINAFIEDSQELFSNMRNSIAEYHDELQVIAEEFFSKHHVDEETDKNELEEEIHIPMNSEDDDMVANDSKSNTKLKDTTIGQETRVRWKSMLILLSDSVPAPLKPYIKDRETLMNSLGSSRDLHMLLVDNREDLLISRANDWLKDTVDTLISAEIIRNRDKVIEISMFLQKQREEWESLPVISEAIFRKLLTPPVTDPVGKQIQ</sequence>
<dbReference type="EMBL" id="JARQZJ010000044">
    <property type="protein sequence ID" value="KAK9877905.1"/>
    <property type="molecule type" value="Genomic_DNA"/>
</dbReference>
<evidence type="ECO:0000256" key="11">
    <source>
        <dbReference type="ARBA" id="ARBA00024433"/>
    </source>
</evidence>
<keyword evidence="6" id="KW-0282">Flagellum</keyword>
<dbReference type="SUPFAM" id="SSF52075">
    <property type="entry name" value="Outer arm dynein light chain 1"/>
    <property type="match status" value="1"/>
</dbReference>
<comment type="similarity">
    <text evidence="12">Belongs to the DRC3 family.</text>
</comment>
<dbReference type="AlphaFoldDB" id="A0AAW1UAH8"/>
<evidence type="ECO:0000256" key="10">
    <source>
        <dbReference type="ARBA" id="ARBA00023273"/>
    </source>
</evidence>
<dbReference type="GO" id="GO:0005929">
    <property type="term" value="C:cilium"/>
    <property type="evidence" value="ECO:0007669"/>
    <property type="project" value="TreeGrafter"/>
</dbReference>
<evidence type="ECO:0000256" key="5">
    <source>
        <dbReference type="ARBA" id="ARBA00022737"/>
    </source>
</evidence>
<keyword evidence="7" id="KW-0175">Coiled coil</keyword>
<keyword evidence="8" id="KW-0969">Cilium</keyword>
<dbReference type="PROSITE" id="PS51450">
    <property type="entry name" value="LRR"/>
    <property type="match status" value="4"/>
</dbReference>
<evidence type="ECO:0000256" key="2">
    <source>
        <dbReference type="ARBA" id="ARBA00004611"/>
    </source>
</evidence>
<evidence type="ECO:0000313" key="14">
    <source>
        <dbReference type="EMBL" id="KAK9877905.1"/>
    </source>
</evidence>
<dbReference type="InterPro" id="IPR025875">
    <property type="entry name" value="Leu-rich_rpt_4"/>
</dbReference>
<keyword evidence="15" id="KW-1185">Reference proteome</keyword>
<protein>
    <recommendedName>
        <fullName evidence="11">Dynein axonemal assembly factor 1 homolog</fullName>
    </recommendedName>
    <alternativeName>
        <fullName evidence="13">Dynein regulatory complex subunit 3</fullName>
    </alternativeName>
</protein>
<dbReference type="Proteomes" id="UP001431783">
    <property type="component" value="Unassembled WGS sequence"/>
</dbReference>
<dbReference type="Pfam" id="PF12799">
    <property type="entry name" value="LRR_4"/>
    <property type="match status" value="1"/>
</dbReference>